<gene>
    <name evidence="1" type="ORF">RchiOBHm_Chr1g0322351</name>
</gene>
<accession>A0A2P6S9A4</accession>
<dbReference type="EMBL" id="PDCK01000039">
    <property type="protein sequence ID" value="PRQ55236.1"/>
    <property type="molecule type" value="Genomic_DNA"/>
</dbReference>
<sequence length="71" mass="8684">MDQLTLIEYFHWKTLWRALRRLKEVLHLKYIVDQMADVKGYVFMHHVMMAGFGEIGRRKRKICPSSWFKKD</sequence>
<comment type="caution">
    <text evidence="1">The sequence shown here is derived from an EMBL/GenBank/DDBJ whole genome shotgun (WGS) entry which is preliminary data.</text>
</comment>
<name>A0A2P6S9A4_ROSCH</name>
<dbReference type="Gramene" id="PRQ55236">
    <property type="protein sequence ID" value="PRQ55236"/>
    <property type="gene ID" value="RchiOBHm_Chr1g0322351"/>
</dbReference>
<reference evidence="1 2" key="1">
    <citation type="journal article" date="2018" name="Nat. Genet.">
        <title>The Rosa genome provides new insights in the design of modern roses.</title>
        <authorList>
            <person name="Bendahmane M."/>
        </authorList>
    </citation>
    <scope>NUCLEOTIDE SEQUENCE [LARGE SCALE GENOMIC DNA]</scope>
    <source>
        <strain evidence="2">cv. Old Blush</strain>
    </source>
</reference>
<dbReference type="Proteomes" id="UP000238479">
    <property type="component" value="Chromosome 1"/>
</dbReference>
<keyword evidence="2" id="KW-1185">Reference proteome</keyword>
<evidence type="ECO:0000313" key="1">
    <source>
        <dbReference type="EMBL" id="PRQ55236.1"/>
    </source>
</evidence>
<dbReference type="AlphaFoldDB" id="A0A2P6S9A4"/>
<protein>
    <submittedName>
        <fullName evidence="1">Uncharacterized protein</fullName>
    </submittedName>
</protein>
<proteinExistence type="predicted"/>
<organism evidence="1 2">
    <name type="scientific">Rosa chinensis</name>
    <name type="common">China rose</name>
    <dbReference type="NCBI Taxonomy" id="74649"/>
    <lineage>
        <taxon>Eukaryota</taxon>
        <taxon>Viridiplantae</taxon>
        <taxon>Streptophyta</taxon>
        <taxon>Embryophyta</taxon>
        <taxon>Tracheophyta</taxon>
        <taxon>Spermatophyta</taxon>
        <taxon>Magnoliopsida</taxon>
        <taxon>eudicotyledons</taxon>
        <taxon>Gunneridae</taxon>
        <taxon>Pentapetalae</taxon>
        <taxon>rosids</taxon>
        <taxon>fabids</taxon>
        <taxon>Rosales</taxon>
        <taxon>Rosaceae</taxon>
        <taxon>Rosoideae</taxon>
        <taxon>Rosoideae incertae sedis</taxon>
        <taxon>Rosa</taxon>
    </lineage>
</organism>
<evidence type="ECO:0000313" key="2">
    <source>
        <dbReference type="Proteomes" id="UP000238479"/>
    </source>
</evidence>